<evidence type="ECO:0000256" key="4">
    <source>
        <dbReference type="ARBA" id="ARBA00022737"/>
    </source>
</evidence>
<feature type="region of interest" description="Disordered" evidence="7">
    <location>
        <begin position="622"/>
        <end position="664"/>
    </location>
</feature>
<evidence type="ECO:0000259" key="8">
    <source>
        <dbReference type="PROSITE" id="PS51092"/>
    </source>
</evidence>
<proteinExistence type="inferred from homology"/>
<evidence type="ECO:0000256" key="6">
    <source>
        <dbReference type="PROSITE-ProRule" id="PRU00479"/>
    </source>
</evidence>
<dbReference type="Gene3D" id="2.10.10.10">
    <property type="entry name" value="Fibronectin, type II, collagen-binding"/>
    <property type="match status" value="3"/>
</dbReference>
<sequence>MESTLLNWDKIPFLFMFMLSIQFNTEAYSVYSSNSSKNSSSSTSGFSKLADSRTFLTHAINTIDTKLSFTSQNVTKMVISSNHQTINIVRPAENLTTIISTVTSSHDTFDNGSVKAKKYDQETKNTTIPTLMSTNHAINSKTEQSTHATTFVDNLPLVSNDALYASNSFQNVGFDFLENRTTVERKLTADIDKHRELINASTRLNDLISSSVDLFNSSQTNQLDISSVLNETASITSSVTRQLNRTTMFSLWYNSVSAQSAKKYPVSIQKINDISTSSRKTTVNKSHITLLPVWDPVVSDLVNASETINKTLVTSSGKMNTLSLSNSGVTSYTGSLPKSGSNSSLKQLFNVKKGTELVKLLQNRLSSITQKHSSAVNFSKTTKVHNMLDNSFHASLRRMKRDVLLESSSTQEPSSILSSTMNAVSQETTSINLSYESLVNLLYNTQITDSPDRVSRKLSSTMLETTSNTSSISTPSNNVLNETTTELFNGTHNSFSFGSISNNLTFATIASISDTSAQITLSGSSINEMGPQSSNTTQEYSHSSMEMTTVTVSSITTSSILSNDISQEPINNTSVYISQESTLARSPYRVTEVFTGITTSTILSSLFANVTGPEQTNIIEGTFPNDSVPTESRTLTTETITDRVSPNSSPNSYSTNTSPEPLKINEGTISLNSISTETLPFTMYLMNHTVPSTVSSVNLSMETMPELLSTTVGSVVIESLNTELSNTTTESTIAIGLIVTPSNSISNAITTIMINNTEAGYTTDLGPRESPTSGIGSMNLTGPSNIPLSGFSNEMPSELLTSTHIGATLNSFQAELSSATMETITDNVTPITMSSSILMGTTLKPFIATDRSITFATGFPSATIESISVTQPADTSSIGFTNSSTTEPLLSFLSVQVPSPTTTTDEISSTVSQVRTSSITLHEPLPEIVDNTSGSYTSESSPTNLLSTSMRTTTMTQSINTFSLDNSTVIAPPFLDTTKEFLPSGSTPIESIVTAMPTTSPSEPVSGLPMSFSSENTTETSNNTQMLIPLDSVHTLSSLPMVAPTHSFPLINTITNNVSDQSTILALSTATQEHSESSASITFPTNILQGTDESSSFGSLSNTISNQITVELLSGTQQPSVNTAITDLSVTTILTLNSTPSMNTLSSGVSNQNTIVALSSSTIELSESSASTTFPTNTVGGTNGISSMGSPSNTISNQDAAELLSSTQQASINTAITELSAPTILTLNSTPSMNTLSSGVSNQNTIAAFPSSTIEVSESSASITFPTNTVGGTNGISLMGSSSSTFSNQITGELLSSAQQPSLNSLNTELSSASILTVNSTQSMNTLSSGVSNQNSIVALSTATQELSSSSVSSTPTTNLLGGTNGTSSVGSPSNTISNQVAAELLSSTQQASVNTGITELSAATILTLNSTQSMNTLSSGVSDQNTIVGLSSSTVELSQSSASITFPTNTVGGTNGISLMGSSSNTISNQITGELLSSTQQPSLNSLTSQLLATPGAIENSTQSMNTISGYTSGQSNIEAVNTMMGSSPLSSTSTTLLGSMVTVVHNTELTNAEPSNISVQSEPEGSISTLGGVSLESLLTSSASVTTMIPASTISVTMVSTNVLSEVSIGLINNTQGGSTIGPMATASLTVVIDNVTKIGVSVSQNHTSSSENLSQAESSYSSLLLSTLMGHSEVTGSSENVEWIRSAMSSATLSSTINSSQIYMTKPTTSNESFSNVFTSLESTISSSISSISDTIVDIINETSTYATNLNTLNSISSMSVGTTQAIISPIMLNSVTSSTLASTVSSIFTSALSELLASSFSTASSISINTESSTMNTLLLSTPYVIQTGSSLTVTSSVETETIFNWLHSLHTISKVPSTSSSSNIGNTESTSNASLPTGNAVLLTSTNSKESFSNSSMESMITIQTTGYLSSLTSPLESDTTTQTISTTTVTGTYLVSLLLTTSSVSIYNKTAAIENTISTVPFTTEIVTNTTNAIPSADCVFPFLYLGQWYEKCISDTVNDTWCSLTSDFDRDRQWKYCQAPRIKTMGGTGNGSDCVFPFVYQGTSFSTCIYRTVTTQTTTSFSLFCSVTSNLDQHGLWGYCLDYDSCYFPFIYNGIAYSDCVSGPQSARWCSTTASFDRNKMWSNCPVTCDGYPQQDENSVGFRLLSEQRSCVFKTSIARNTGIILKYYTLPTCQLEPLCRNNYVPLFQYITCKEDGRYNFPRSICLQSR</sequence>
<dbReference type="CDD" id="cd00062">
    <property type="entry name" value="FN2"/>
    <property type="match status" value="1"/>
</dbReference>
<protein>
    <recommendedName>
        <fullName evidence="8">Fibronectin type-II domain-containing protein</fullName>
    </recommendedName>
</protein>
<gene>
    <name evidence="9" type="ORF">CJN711_LOCUS10517</name>
</gene>
<dbReference type="PROSITE" id="PS51092">
    <property type="entry name" value="FN2_2"/>
    <property type="match status" value="3"/>
</dbReference>
<feature type="region of interest" description="Disordered" evidence="7">
    <location>
        <begin position="1169"/>
        <end position="1194"/>
    </location>
</feature>
<evidence type="ECO:0000313" key="10">
    <source>
        <dbReference type="Proteomes" id="UP000663855"/>
    </source>
</evidence>
<dbReference type="PANTHER" id="PTHR22918:SF5">
    <property type="entry name" value="BINDER OF SPERM PROTEIN HOMOLOG 2"/>
    <property type="match status" value="1"/>
</dbReference>
<dbReference type="GO" id="GO:0008201">
    <property type="term" value="F:heparin binding"/>
    <property type="evidence" value="ECO:0007669"/>
    <property type="project" value="TreeGrafter"/>
</dbReference>
<evidence type="ECO:0000256" key="5">
    <source>
        <dbReference type="ARBA" id="ARBA00023157"/>
    </source>
</evidence>
<dbReference type="InterPro" id="IPR000562">
    <property type="entry name" value="FN_type2_dom"/>
</dbReference>
<evidence type="ECO:0000256" key="1">
    <source>
        <dbReference type="ARBA" id="ARBA00004613"/>
    </source>
</evidence>
<dbReference type="SUPFAM" id="SSF57440">
    <property type="entry name" value="Kringle-like"/>
    <property type="match status" value="3"/>
</dbReference>
<organism evidence="9 10">
    <name type="scientific">Rotaria magnacalcarata</name>
    <dbReference type="NCBI Taxonomy" id="392030"/>
    <lineage>
        <taxon>Eukaryota</taxon>
        <taxon>Metazoa</taxon>
        <taxon>Spiralia</taxon>
        <taxon>Gnathifera</taxon>
        <taxon>Rotifera</taxon>
        <taxon>Eurotatoria</taxon>
        <taxon>Bdelloidea</taxon>
        <taxon>Philodinida</taxon>
        <taxon>Philodinidae</taxon>
        <taxon>Rotaria</taxon>
    </lineage>
</organism>
<dbReference type="InterPro" id="IPR013806">
    <property type="entry name" value="Kringle-like"/>
</dbReference>
<dbReference type="GO" id="GO:0009986">
    <property type="term" value="C:cell surface"/>
    <property type="evidence" value="ECO:0007669"/>
    <property type="project" value="TreeGrafter"/>
</dbReference>
<feature type="region of interest" description="Disordered" evidence="7">
    <location>
        <begin position="1349"/>
        <end position="1375"/>
    </location>
</feature>
<keyword evidence="3" id="KW-0964">Secreted</keyword>
<dbReference type="InterPro" id="IPR051666">
    <property type="entry name" value="SP_Capacitation_Regulator"/>
</dbReference>
<keyword evidence="4" id="KW-0677">Repeat</keyword>
<dbReference type="EMBL" id="CAJNOV010004327">
    <property type="protein sequence ID" value="CAF1171252.1"/>
    <property type="molecule type" value="Genomic_DNA"/>
</dbReference>
<comment type="subcellular location">
    <subcellularLocation>
        <location evidence="1">Secreted</location>
    </subcellularLocation>
</comment>
<dbReference type="GO" id="GO:0048240">
    <property type="term" value="P:sperm capacitation"/>
    <property type="evidence" value="ECO:0007669"/>
    <property type="project" value="TreeGrafter"/>
</dbReference>
<feature type="domain" description="Fibronectin type-II" evidence="8">
    <location>
        <begin position="1980"/>
        <end position="2026"/>
    </location>
</feature>
<feature type="compositionally biased region" description="Polar residues" evidence="7">
    <location>
        <begin position="930"/>
        <end position="942"/>
    </location>
</feature>
<feature type="domain" description="Fibronectin type-II" evidence="8">
    <location>
        <begin position="2036"/>
        <end position="2089"/>
    </location>
</feature>
<name>A0A814U953_9BILA</name>
<evidence type="ECO:0000256" key="7">
    <source>
        <dbReference type="SAM" id="MobiDB-lite"/>
    </source>
</evidence>
<accession>A0A814U953</accession>
<dbReference type="PROSITE" id="PS00023">
    <property type="entry name" value="FN2_1"/>
    <property type="match status" value="1"/>
</dbReference>
<dbReference type="PANTHER" id="PTHR22918">
    <property type="entry name" value="SEMINAL PLASMA PROTEIN"/>
    <property type="match status" value="1"/>
</dbReference>
<reference evidence="9" key="1">
    <citation type="submission" date="2021-02" db="EMBL/GenBank/DDBJ databases">
        <authorList>
            <person name="Nowell W R."/>
        </authorList>
    </citation>
    <scope>NUCLEOTIDE SEQUENCE</scope>
</reference>
<feature type="compositionally biased region" description="Polar residues" evidence="7">
    <location>
        <begin position="1868"/>
        <end position="1882"/>
    </location>
</feature>
<dbReference type="GO" id="GO:0005576">
    <property type="term" value="C:extracellular region"/>
    <property type="evidence" value="ECO:0007669"/>
    <property type="project" value="UniProtKB-SubCell"/>
</dbReference>
<keyword evidence="5" id="KW-1015">Disulfide bond</keyword>
<dbReference type="Pfam" id="PF00040">
    <property type="entry name" value="fn2"/>
    <property type="match status" value="3"/>
</dbReference>
<dbReference type="InterPro" id="IPR036943">
    <property type="entry name" value="FN_type2_sf"/>
</dbReference>
<dbReference type="Proteomes" id="UP000663855">
    <property type="component" value="Unassembled WGS sequence"/>
</dbReference>
<feature type="region of interest" description="Disordered" evidence="7">
    <location>
        <begin position="927"/>
        <end position="946"/>
    </location>
</feature>
<comment type="caution">
    <text evidence="6">Lacks conserved residue(s) required for the propagation of feature annotation.</text>
</comment>
<evidence type="ECO:0000256" key="2">
    <source>
        <dbReference type="ARBA" id="ARBA00010011"/>
    </source>
</evidence>
<feature type="domain" description="Fibronectin type-II" evidence="8">
    <location>
        <begin position="2088"/>
        <end position="2134"/>
    </location>
</feature>
<comment type="caution">
    <text evidence="9">The sequence shown here is derived from an EMBL/GenBank/DDBJ whole genome shotgun (WGS) entry which is preliminary data.</text>
</comment>
<evidence type="ECO:0000313" key="9">
    <source>
        <dbReference type="EMBL" id="CAF1171252.1"/>
    </source>
</evidence>
<feature type="region of interest" description="Disordered" evidence="7">
    <location>
        <begin position="1861"/>
        <end position="1882"/>
    </location>
</feature>
<feature type="compositionally biased region" description="Polar residues" evidence="7">
    <location>
        <begin position="1173"/>
        <end position="1194"/>
    </location>
</feature>
<feature type="compositionally biased region" description="Low complexity" evidence="7">
    <location>
        <begin position="1349"/>
        <end position="1369"/>
    </location>
</feature>
<feature type="compositionally biased region" description="Low complexity" evidence="7">
    <location>
        <begin position="630"/>
        <end position="659"/>
    </location>
</feature>
<comment type="similarity">
    <text evidence="2">Belongs to the seminal plasma protein family.</text>
</comment>
<dbReference type="SMART" id="SM00059">
    <property type="entry name" value="FN2"/>
    <property type="match status" value="3"/>
</dbReference>
<evidence type="ECO:0000256" key="3">
    <source>
        <dbReference type="ARBA" id="ARBA00022525"/>
    </source>
</evidence>